<dbReference type="GO" id="GO:0016614">
    <property type="term" value="F:oxidoreductase activity, acting on CH-OH group of donors"/>
    <property type="evidence" value="ECO:0007669"/>
    <property type="project" value="InterPro"/>
</dbReference>
<dbReference type="SUPFAM" id="SSF51905">
    <property type="entry name" value="FAD/NAD(P)-binding domain"/>
    <property type="match status" value="1"/>
</dbReference>
<dbReference type="PIRSF" id="PIRSF000137">
    <property type="entry name" value="Alcohol_oxidase"/>
    <property type="match status" value="1"/>
</dbReference>
<evidence type="ECO:0000259" key="5">
    <source>
        <dbReference type="Pfam" id="PF05199"/>
    </source>
</evidence>
<keyword evidence="2" id="KW-0285">Flavoprotein</keyword>
<feature type="binding site" evidence="2">
    <location>
        <begin position="140"/>
        <end position="143"/>
    </location>
    <ligand>
        <name>FAD</name>
        <dbReference type="ChEBI" id="CHEBI:57692"/>
    </ligand>
</feature>
<evidence type="ECO:0000313" key="7">
    <source>
        <dbReference type="Proteomes" id="UP000799444"/>
    </source>
</evidence>
<dbReference type="Gene3D" id="3.30.560.10">
    <property type="entry name" value="Glucose Oxidase, domain 3"/>
    <property type="match status" value="1"/>
</dbReference>
<dbReference type="InterPro" id="IPR036188">
    <property type="entry name" value="FAD/NAD-bd_sf"/>
</dbReference>
<comment type="caution">
    <text evidence="6">The sequence shown here is derived from an EMBL/GenBank/DDBJ whole genome shotgun (WGS) entry which is preliminary data.</text>
</comment>
<keyword evidence="7" id="KW-1185">Reference proteome</keyword>
<dbReference type="Pfam" id="PF00732">
    <property type="entry name" value="GMC_oxred_N"/>
    <property type="match status" value="1"/>
</dbReference>
<evidence type="ECO:0000313" key="6">
    <source>
        <dbReference type="EMBL" id="KAF2732610.1"/>
    </source>
</evidence>
<dbReference type="SUPFAM" id="SSF54373">
    <property type="entry name" value="FAD-linked reductases, C-terminal domain"/>
    <property type="match status" value="1"/>
</dbReference>
<protein>
    <submittedName>
        <fullName evidence="6">Alcohol oxidase</fullName>
    </submittedName>
</protein>
<accession>A0A9P4QW50</accession>
<dbReference type="GO" id="GO:0050660">
    <property type="term" value="F:flavin adenine dinucleotide binding"/>
    <property type="evidence" value="ECO:0007669"/>
    <property type="project" value="InterPro"/>
</dbReference>
<proteinExistence type="inferred from homology"/>
<keyword evidence="3" id="KW-0732">Signal</keyword>
<feature type="binding site" evidence="2">
    <location>
        <position position="288"/>
    </location>
    <ligand>
        <name>FAD</name>
        <dbReference type="ChEBI" id="CHEBI:57692"/>
    </ligand>
</feature>
<dbReference type="OrthoDB" id="269227at2759"/>
<feature type="chain" id="PRO_5040291723" evidence="3">
    <location>
        <begin position="19"/>
        <end position="607"/>
    </location>
</feature>
<evidence type="ECO:0000256" key="1">
    <source>
        <dbReference type="ARBA" id="ARBA00010790"/>
    </source>
</evidence>
<dbReference type="Gene3D" id="3.50.50.60">
    <property type="entry name" value="FAD/NAD(P)-binding domain"/>
    <property type="match status" value="2"/>
</dbReference>
<dbReference type="Pfam" id="PF05199">
    <property type="entry name" value="GMC_oxred_C"/>
    <property type="match status" value="1"/>
</dbReference>
<dbReference type="EMBL" id="ML996174">
    <property type="protein sequence ID" value="KAF2732610.1"/>
    <property type="molecule type" value="Genomic_DNA"/>
</dbReference>
<comment type="similarity">
    <text evidence="1">Belongs to the GMC oxidoreductase family.</text>
</comment>
<reference evidence="6" key="1">
    <citation type="journal article" date="2020" name="Stud. Mycol.">
        <title>101 Dothideomycetes genomes: a test case for predicting lifestyles and emergence of pathogens.</title>
        <authorList>
            <person name="Haridas S."/>
            <person name="Albert R."/>
            <person name="Binder M."/>
            <person name="Bloem J."/>
            <person name="Labutti K."/>
            <person name="Salamov A."/>
            <person name="Andreopoulos B."/>
            <person name="Baker S."/>
            <person name="Barry K."/>
            <person name="Bills G."/>
            <person name="Bluhm B."/>
            <person name="Cannon C."/>
            <person name="Castanera R."/>
            <person name="Culley D."/>
            <person name="Daum C."/>
            <person name="Ezra D."/>
            <person name="Gonzalez J."/>
            <person name="Henrissat B."/>
            <person name="Kuo A."/>
            <person name="Liang C."/>
            <person name="Lipzen A."/>
            <person name="Lutzoni F."/>
            <person name="Magnuson J."/>
            <person name="Mondo S."/>
            <person name="Nolan M."/>
            <person name="Ohm R."/>
            <person name="Pangilinan J."/>
            <person name="Park H.-J."/>
            <person name="Ramirez L."/>
            <person name="Alfaro M."/>
            <person name="Sun H."/>
            <person name="Tritt A."/>
            <person name="Yoshinaga Y."/>
            <person name="Zwiers L.-H."/>
            <person name="Turgeon B."/>
            <person name="Goodwin S."/>
            <person name="Spatafora J."/>
            <person name="Crous P."/>
            <person name="Grigoriev I."/>
        </authorList>
    </citation>
    <scope>NUCLEOTIDE SEQUENCE</scope>
    <source>
        <strain evidence="6">CBS 125425</strain>
    </source>
</reference>
<dbReference type="InterPro" id="IPR007867">
    <property type="entry name" value="GMC_OxRtase_C"/>
</dbReference>
<feature type="domain" description="Glucose-methanol-choline oxidoreductase N-terminal" evidence="4">
    <location>
        <begin position="125"/>
        <end position="382"/>
    </location>
</feature>
<organism evidence="6 7">
    <name type="scientific">Polyplosphaeria fusca</name>
    <dbReference type="NCBI Taxonomy" id="682080"/>
    <lineage>
        <taxon>Eukaryota</taxon>
        <taxon>Fungi</taxon>
        <taxon>Dikarya</taxon>
        <taxon>Ascomycota</taxon>
        <taxon>Pezizomycotina</taxon>
        <taxon>Dothideomycetes</taxon>
        <taxon>Pleosporomycetidae</taxon>
        <taxon>Pleosporales</taxon>
        <taxon>Tetraplosphaeriaceae</taxon>
        <taxon>Polyplosphaeria</taxon>
    </lineage>
</organism>
<sequence>MRLLAVHILFAFLHSVSAKANNTYYEYIVVGSGPGGGPLASRLARAGHSVLLLEAGDDQGDNPNISQILNFNKAGNDPSTRWDFFVKHSDDVERERKFEHYTWRQTNGSFFVGTNPPETATELGIYYPRAGTLGGCAMHNAGVSANTPDADWNHIAEITGDDSWRAERMREHLVSLENAAYAPNDKDHGHDGYLTITQAKVNMGNGSDGGPMVDLLAGALGSSNMSAAQLVTRDMNAKDLDRDMKTGIFGQLRHADAQGRRTGTNTFIRATLNDPAKYPLTVSLNSLVTKVLFSNSTKKQTRAIGVEYLEGKSLYSADPRSDTNAKGQLKQVAATREVIIAGGVFNSPQILKLSGVGPAEELKKWNIPVVVDLPGVGTRMADNYETSIIGLAARDLVNVSGTHAVMLKSHAAASANLTRDLYLFCGSFSFEGYWPGFPTEFGKSEFECAIVHMNPHSQAGTVKLRSANPRDVPDINFRFYNQTEEADLTAILDGVKWARGALAKAPNGIAPFRELHPCKAPKTNCSDAEQKEWIKINTYSHHATSTCQIGGSTDRMAVLDSKFRVRGVKGLRVVDASAFPRIPGAFPVLPTFMLSEKAFGDIIADIE</sequence>
<evidence type="ECO:0000256" key="2">
    <source>
        <dbReference type="PIRSR" id="PIRSR000137-2"/>
    </source>
</evidence>
<name>A0A9P4QW50_9PLEO</name>
<dbReference type="AlphaFoldDB" id="A0A9P4QW50"/>
<dbReference type="InterPro" id="IPR000172">
    <property type="entry name" value="GMC_OxRdtase_N"/>
</dbReference>
<dbReference type="Proteomes" id="UP000799444">
    <property type="component" value="Unassembled WGS sequence"/>
</dbReference>
<evidence type="ECO:0000256" key="3">
    <source>
        <dbReference type="SAM" id="SignalP"/>
    </source>
</evidence>
<dbReference type="PANTHER" id="PTHR11552">
    <property type="entry name" value="GLUCOSE-METHANOL-CHOLINE GMC OXIDOREDUCTASE"/>
    <property type="match status" value="1"/>
</dbReference>
<evidence type="ECO:0000259" key="4">
    <source>
        <dbReference type="Pfam" id="PF00732"/>
    </source>
</evidence>
<feature type="domain" description="Glucose-methanol-choline oxidoreductase C-terminal" evidence="5">
    <location>
        <begin position="455"/>
        <end position="594"/>
    </location>
</feature>
<comment type="cofactor">
    <cofactor evidence="2">
        <name>FAD</name>
        <dbReference type="ChEBI" id="CHEBI:57692"/>
    </cofactor>
</comment>
<dbReference type="InterPro" id="IPR012132">
    <property type="entry name" value="GMC_OxRdtase"/>
</dbReference>
<keyword evidence="2" id="KW-0274">FAD</keyword>
<feature type="signal peptide" evidence="3">
    <location>
        <begin position="1"/>
        <end position="18"/>
    </location>
</feature>
<dbReference type="PANTHER" id="PTHR11552:SF80">
    <property type="entry name" value="GMC OXIDOREDUCTASE"/>
    <property type="match status" value="1"/>
</dbReference>
<gene>
    <name evidence="6" type="ORF">EJ04DRAFT_544569</name>
</gene>